<sequence length="323" mass="36236">MPYTSKALPWLLEEDGSGVRYLALKELVGLPRDNTELLQARQVAYTKGQISRILKHVEPEGFWNKPGGGYSPKYFSTVWSLILLSQLGASVNDDKRIAQSCRYYLDHAYSKDGSISYNGTPSGTIDCLQGNMCAALTDLGYQDQRLTDTFEWMARSVTGGVKYYAYKCGPNFACGANGKKPCAWGAAKVLLALGKIPKSKRSQTVNRAIKAGVDFLFSVDPVTAKYPTTNDEKPNSSWWKLGFPTFYCTDLLQLAEALTSVGCGHDPRLKNVLDFIMSKQDDSERWKLEHEYTKKTWGEFGKKGEPSKWVTYRVLKLLKMLEQ</sequence>
<proteinExistence type="predicted"/>
<dbReference type="Proteomes" id="UP000176424">
    <property type="component" value="Unassembled WGS sequence"/>
</dbReference>
<dbReference type="InterPro" id="IPR008930">
    <property type="entry name" value="Terpenoid_cyclase/PrenylTrfase"/>
</dbReference>
<reference evidence="1 2" key="1">
    <citation type="journal article" date="2016" name="Nat. Commun.">
        <title>Thousands of microbial genomes shed light on interconnected biogeochemical processes in an aquifer system.</title>
        <authorList>
            <person name="Anantharaman K."/>
            <person name="Brown C.T."/>
            <person name="Hug L.A."/>
            <person name="Sharon I."/>
            <person name="Castelle C.J."/>
            <person name="Probst A.J."/>
            <person name="Thomas B.C."/>
            <person name="Singh A."/>
            <person name="Wilkins M.J."/>
            <person name="Karaoz U."/>
            <person name="Brodie E.L."/>
            <person name="Williams K.H."/>
            <person name="Hubbard S.S."/>
            <person name="Banfield J.F."/>
        </authorList>
    </citation>
    <scope>NUCLEOTIDE SEQUENCE [LARGE SCALE GENOMIC DNA]</scope>
</reference>
<protein>
    <recommendedName>
        <fullName evidence="3">Nitrogen fixation protein NifH</fullName>
    </recommendedName>
</protein>
<comment type="caution">
    <text evidence="1">The sequence shown here is derived from an EMBL/GenBank/DDBJ whole genome shotgun (WGS) entry which is preliminary data.</text>
</comment>
<name>A0A1F4ZR73_9BACT</name>
<evidence type="ECO:0000313" key="2">
    <source>
        <dbReference type="Proteomes" id="UP000176424"/>
    </source>
</evidence>
<organism evidence="1 2">
    <name type="scientific">Candidatus Amesbacteria bacterium RIFOXYB1_FULL_44_23</name>
    <dbReference type="NCBI Taxonomy" id="1797263"/>
    <lineage>
        <taxon>Bacteria</taxon>
        <taxon>Candidatus Amesiibacteriota</taxon>
    </lineage>
</organism>
<dbReference type="Gene3D" id="1.50.10.20">
    <property type="match status" value="1"/>
</dbReference>
<dbReference type="STRING" id="1797263.A2397_05420"/>
<dbReference type="SUPFAM" id="SSF48239">
    <property type="entry name" value="Terpenoid cyclases/Protein prenyltransferases"/>
    <property type="match status" value="1"/>
</dbReference>
<evidence type="ECO:0000313" key="1">
    <source>
        <dbReference type="EMBL" id="OGD08855.1"/>
    </source>
</evidence>
<dbReference type="AlphaFoldDB" id="A0A1F4ZR73"/>
<gene>
    <name evidence="1" type="ORF">A2397_05420</name>
</gene>
<accession>A0A1F4ZR73</accession>
<evidence type="ECO:0008006" key="3">
    <source>
        <dbReference type="Google" id="ProtNLM"/>
    </source>
</evidence>
<dbReference type="EMBL" id="MEXR01000048">
    <property type="protein sequence ID" value="OGD08855.1"/>
    <property type="molecule type" value="Genomic_DNA"/>
</dbReference>